<protein>
    <submittedName>
        <fullName evidence="2">Isoquinoline 1-oxidoreductase, beta subunit</fullName>
    </submittedName>
</protein>
<dbReference type="PIRSF" id="PIRSF036389">
    <property type="entry name" value="IOR_B"/>
    <property type="match status" value="1"/>
</dbReference>
<evidence type="ECO:0000313" key="2">
    <source>
        <dbReference type="EMBL" id="SFI44826.1"/>
    </source>
</evidence>
<dbReference type="AlphaFoldDB" id="A0A1I3IA64"/>
<dbReference type="SMART" id="SM01008">
    <property type="entry name" value="Ald_Xan_dh_C"/>
    <property type="match status" value="1"/>
</dbReference>
<dbReference type="Pfam" id="PF02738">
    <property type="entry name" value="MoCoBD_1"/>
    <property type="match status" value="1"/>
</dbReference>
<dbReference type="InterPro" id="IPR037165">
    <property type="entry name" value="AldOxase/xan_DH_Mopterin-bd_sf"/>
</dbReference>
<dbReference type="InterPro" id="IPR012368">
    <property type="entry name" value="OxRdtase_Mopterin-bd_su_IorB"/>
</dbReference>
<evidence type="ECO:0000313" key="3">
    <source>
        <dbReference type="Proteomes" id="UP000198649"/>
    </source>
</evidence>
<dbReference type="PANTHER" id="PTHR47495:SF1">
    <property type="entry name" value="BLL3820 PROTEIN"/>
    <property type="match status" value="1"/>
</dbReference>
<dbReference type="STRING" id="1005945.SAMN05216561_108181"/>
<dbReference type="GO" id="GO:0016491">
    <property type="term" value="F:oxidoreductase activity"/>
    <property type="evidence" value="ECO:0007669"/>
    <property type="project" value="InterPro"/>
</dbReference>
<dbReference type="PANTHER" id="PTHR47495">
    <property type="entry name" value="ALDEHYDE DEHYDROGENASE"/>
    <property type="match status" value="1"/>
</dbReference>
<dbReference type="InterPro" id="IPR000674">
    <property type="entry name" value="Ald_Oxase/Xan_DH_a/b"/>
</dbReference>
<name>A0A1I3IA64_9ACTN</name>
<sequence length="811" mass="86710">MTPVTLGAACRTYLGVHLEATRIHGVYMSFSSFDNAHSTPDTATAAAGLGRRSFLGYVLAGSTLVVAADLTLARPARGAVPSGVQIPELYDLEDLQTDSAAPTSQLITVTINRDGTASFALPRSEVGQGILTSTTMILAEELDLPMNKVKVTLAPARPELLLNQLTGGSNSTFSTYTPIRVAGALARQKLLEAAAILFGTTADRLTTTGGVISDGLGNNATYGELASSAASQVVEAVEVVLRPPSDFTVIGKPKNRLDARDAVTGKKKFTTDLDVPGALPTMVCRAPEHQGTPKKLNNLARILKMDGVTHVAVVPTGVAVRARTFGQCIDAIREMDVEWNPGTVSGESDSTILAKLRGQELPMVVPNVPILAETVETNVAFAFRSSAALETYSAIADVRDDRATIWAGLKVPILAQQRVAEAVGLAQDQVKVNVITSGGSFGHKLFGDHAIEAATISKAMGKPVKLMWHRADEPRQGRLHPMATSRVRATVLNGQVLSFEQRHTSVTSDFSHGLGEMITSQADELDPLGLGGLSFAESIFTLTQELPYNFGVLTQLLNEPLEFEDKFSTGSMRNIYSPDVCTAAELTIDQIAKKVGKDPLEFRMEFLKSERVKTALRKVAKEGNWGRPMPKGTAQGIAIHKEYKGCTAVLVEIDCRPQTVNRDLGKETVTGPRVTKVVVAVDTGLVINPRGLEAQMQGGAMDGIAMTLTASCHLRDGRFLEASWDNYFYTRQWNVPKDIEVHIIKSDSDTPGGAGEAAVGSTAAAVACAYVRATGKMPAYFPINHGQISFKPKSFIPPVPPSPTNGLKLTR</sequence>
<dbReference type="Gene3D" id="3.90.1170.50">
    <property type="entry name" value="Aldehyde oxidase/xanthine dehydrogenase, a/b hammerhead"/>
    <property type="match status" value="1"/>
</dbReference>
<accession>A0A1I3IA64</accession>
<gene>
    <name evidence="2" type="ORF">SAMN05216561_108181</name>
</gene>
<feature type="domain" description="Aldehyde oxidase/xanthine dehydrogenase a/b hammerhead" evidence="1">
    <location>
        <begin position="264"/>
        <end position="343"/>
    </location>
</feature>
<dbReference type="InterPro" id="IPR036856">
    <property type="entry name" value="Ald_Oxase/Xan_DH_a/b_sf"/>
</dbReference>
<dbReference type="Gene3D" id="3.30.365.10">
    <property type="entry name" value="Aldehyde oxidase/xanthine dehydrogenase, molybdopterin binding domain"/>
    <property type="match status" value="4"/>
</dbReference>
<reference evidence="2 3" key="1">
    <citation type="submission" date="2016-10" db="EMBL/GenBank/DDBJ databases">
        <authorList>
            <person name="de Groot N.N."/>
        </authorList>
    </citation>
    <scope>NUCLEOTIDE SEQUENCE [LARGE SCALE GENOMIC DNA]</scope>
    <source>
        <strain evidence="2 3">CGMCC 1.11156</strain>
    </source>
</reference>
<keyword evidence="3" id="KW-1185">Reference proteome</keyword>
<dbReference type="InterPro" id="IPR008274">
    <property type="entry name" value="AldOxase/xan_DH_MoCoBD1"/>
</dbReference>
<dbReference type="SUPFAM" id="SSF54665">
    <property type="entry name" value="CO dehydrogenase molybdoprotein N-domain-like"/>
    <property type="match status" value="1"/>
</dbReference>
<dbReference type="InterPro" id="IPR046867">
    <property type="entry name" value="AldOxase/xan_DH_MoCoBD2"/>
</dbReference>
<dbReference type="EMBL" id="FOQG01000008">
    <property type="protein sequence ID" value="SFI44826.1"/>
    <property type="molecule type" value="Genomic_DNA"/>
</dbReference>
<evidence type="ECO:0000259" key="1">
    <source>
        <dbReference type="SMART" id="SM01008"/>
    </source>
</evidence>
<dbReference type="Pfam" id="PF20256">
    <property type="entry name" value="MoCoBD_2"/>
    <property type="match status" value="2"/>
</dbReference>
<dbReference type="Proteomes" id="UP000198649">
    <property type="component" value="Unassembled WGS sequence"/>
</dbReference>
<dbReference type="SUPFAM" id="SSF56003">
    <property type="entry name" value="Molybdenum cofactor-binding domain"/>
    <property type="match status" value="2"/>
</dbReference>
<dbReference type="InterPro" id="IPR052516">
    <property type="entry name" value="N-heterocyclic_Hydroxylase"/>
</dbReference>
<proteinExistence type="predicted"/>
<organism evidence="2 3">
    <name type="scientific">Nocardioides psychrotolerans</name>
    <dbReference type="NCBI Taxonomy" id="1005945"/>
    <lineage>
        <taxon>Bacteria</taxon>
        <taxon>Bacillati</taxon>
        <taxon>Actinomycetota</taxon>
        <taxon>Actinomycetes</taxon>
        <taxon>Propionibacteriales</taxon>
        <taxon>Nocardioidaceae</taxon>
        <taxon>Nocardioides</taxon>
    </lineage>
</organism>